<keyword evidence="2" id="KW-1185">Reference proteome</keyword>
<protein>
    <submittedName>
        <fullName evidence="1">Uncharacterized protein</fullName>
    </submittedName>
</protein>
<dbReference type="EMBL" id="CM039426">
    <property type="protein sequence ID" value="KAI4357635.1"/>
    <property type="molecule type" value="Genomic_DNA"/>
</dbReference>
<proteinExistence type="predicted"/>
<organism evidence="1 2">
    <name type="scientific">Bauhinia variegata</name>
    <name type="common">Purple orchid tree</name>
    <name type="synonym">Phanera variegata</name>
    <dbReference type="NCBI Taxonomy" id="167791"/>
    <lineage>
        <taxon>Eukaryota</taxon>
        <taxon>Viridiplantae</taxon>
        <taxon>Streptophyta</taxon>
        <taxon>Embryophyta</taxon>
        <taxon>Tracheophyta</taxon>
        <taxon>Spermatophyta</taxon>
        <taxon>Magnoliopsida</taxon>
        <taxon>eudicotyledons</taxon>
        <taxon>Gunneridae</taxon>
        <taxon>Pentapetalae</taxon>
        <taxon>rosids</taxon>
        <taxon>fabids</taxon>
        <taxon>Fabales</taxon>
        <taxon>Fabaceae</taxon>
        <taxon>Cercidoideae</taxon>
        <taxon>Cercideae</taxon>
        <taxon>Bauhiniinae</taxon>
        <taxon>Bauhinia</taxon>
    </lineage>
</organism>
<gene>
    <name evidence="1" type="ORF">L6164_001572</name>
</gene>
<evidence type="ECO:0000313" key="2">
    <source>
        <dbReference type="Proteomes" id="UP000828941"/>
    </source>
</evidence>
<reference evidence="1 2" key="1">
    <citation type="journal article" date="2022" name="DNA Res.">
        <title>Chromosomal-level genome assembly of the orchid tree Bauhinia variegata (Leguminosae; Cercidoideae) supports the allotetraploid origin hypothesis of Bauhinia.</title>
        <authorList>
            <person name="Zhong Y."/>
            <person name="Chen Y."/>
            <person name="Zheng D."/>
            <person name="Pang J."/>
            <person name="Liu Y."/>
            <person name="Luo S."/>
            <person name="Meng S."/>
            <person name="Qian L."/>
            <person name="Wei D."/>
            <person name="Dai S."/>
            <person name="Zhou R."/>
        </authorList>
    </citation>
    <scope>NUCLEOTIDE SEQUENCE [LARGE SCALE GENOMIC DNA]</scope>
    <source>
        <strain evidence="1">BV-YZ2020</strain>
    </source>
</reference>
<dbReference type="Proteomes" id="UP000828941">
    <property type="component" value="Chromosome 1"/>
</dbReference>
<name>A0ACB9QH24_BAUVA</name>
<evidence type="ECO:0000313" key="1">
    <source>
        <dbReference type="EMBL" id="KAI4357635.1"/>
    </source>
</evidence>
<sequence>MIGFRERLQRRVFGARAAVFFLWVILVFALTILVLSIQNERSSGSSGYSIRLQRRERVLISRALFHAPSSSSALSASYADQVVGTNGENADAADTLYGDDKRTIHTGPNPLHN</sequence>
<accession>A0ACB9QH24</accession>
<comment type="caution">
    <text evidence="1">The sequence shown here is derived from an EMBL/GenBank/DDBJ whole genome shotgun (WGS) entry which is preliminary data.</text>
</comment>